<feature type="transmembrane region" description="Helical" evidence="2">
    <location>
        <begin position="145"/>
        <end position="169"/>
    </location>
</feature>
<keyword evidence="2" id="KW-0812">Transmembrane</keyword>
<keyword evidence="3" id="KW-0732">Signal</keyword>
<keyword evidence="2" id="KW-0472">Membrane</keyword>
<proteinExistence type="predicted"/>
<feature type="chain" id="PRO_5005334112" evidence="3">
    <location>
        <begin position="26"/>
        <end position="228"/>
    </location>
</feature>
<protein>
    <submittedName>
        <fullName evidence="4">Uncharacterized protein</fullName>
    </submittedName>
</protein>
<evidence type="ECO:0000313" key="4">
    <source>
        <dbReference type="EMBL" id="EAY32072.1"/>
    </source>
</evidence>
<dbReference type="EMBL" id="AAWS01000001">
    <property type="protein sequence ID" value="EAY32072.1"/>
    <property type="molecule type" value="Genomic_DNA"/>
</dbReference>
<accession>A1ZCS0</accession>
<evidence type="ECO:0000313" key="5">
    <source>
        <dbReference type="Proteomes" id="UP000004095"/>
    </source>
</evidence>
<feature type="transmembrane region" description="Helical" evidence="2">
    <location>
        <begin position="90"/>
        <end position="106"/>
    </location>
</feature>
<organism evidence="4 5">
    <name type="scientific">Microscilla marina ATCC 23134</name>
    <dbReference type="NCBI Taxonomy" id="313606"/>
    <lineage>
        <taxon>Bacteria</taxon>
        <taxon>Pseudomonadati</taxon>
        <taxon>Bacteroidota</taxon>
        <taxon>Cytophagia</taxon>
        <taxon>Cytophagales</taxon>
        <taxon>Microscillaceae</taxon>
        <taxon>Microscilla</taxon>
    </lineage>
</organism>
<comment type="caution">
    <text evidence="4">The sequence shown here is derived from an EMBL/GenBank/DDBJ whole genome shotgun (WGS) entry which is preliminary data.</text>
</comment>
<name>A1ZCS0_MICM2</name>
<reference evidence="4 5" key="1">
    <citation type="submission" date="2007-01" db="EMBL/GenBank/DDBJ databases">
        <authorList>
            <person name="Haygood M."/>
            <person name="Podell S."/>
            <person name="Anderson C."/>
            <person name="Hopkinson B."/>
            <person name="Roe K."/>
            <person name="Barbeau K."/>
            <person name="Gaasterland T."/>
            <person name="Ferriera S."/>
            <person name="Johnson J."/>
            <person name="Kravitz S."/>
            <person name="Beeson K."/>
            <person name="Sutton G."/>
            <person name="Rogers Y.-H."/>
            <person name="Friedman R."/>
            <person name="Frazier M."/>
            <person name="Venter J.C."/>
        </authorList>
    </citation>
    <scope>NUCLEOTIDE SEQUENCE [LARGE SCALE GENOMIC DNA]</scope>
    <source>
        <strain evidence="4 5">ATCC 23134</strain>
    </source>
</reference>
<evidence type="ECO:0000256" key="1">
    <source>
        <dbReference type="SAM" id="MobiDB-lite"/>
    </source>
</evidence>
<evidence type="ECO:0000256" key="2">
    <source>
        <dbReference type="SAM" id="Phobius"/>
    </source>
</evidence>
<feature type="region of interest" description="Disordered" evidence="1">
    <location>
        <begin position="44"/>
        <end position="67"/>
    </location>
</feature>
<sequence length="228" mass="25356">MKYLTMKKKLFLSLICLFVYGALQAKAPKTWDTSDTSKTLSEEAAAEHYQPLPRKHTRPPLHRTTTPHQHHYDKRLRTFKHSLQPQQTPTMVWIGVGILIAALLIGTGMMLQLVSFFGAFISLAIITLVALALPFVESIGIEENFVLGAIMFLFGIAMIFMGLGVVALWAGGTASIIEAGAFVISWSLLSFAFAIGLYFALYVLWKLLKAFFRLIILVFTFGLVDIGK</sequence>
<keyword evidence="5" id="KW-1185">Reference proteome</keyword>
<feature type="transmembrane region" description="Helical" evidence="2">
    <location>
        <begin position="181"/>
        <end position="204"/>
    </location>
</feature>
<feature type="transmembrane region" description="Helical" evidence="2">
    <location>
        <begin position="113"/>
        <end position="133"/>
    </location>
</feature>
<feature type="signal peptide" evidence="3">
    <location>
        <begin position="1"/>
        <end position="25"/>
    </location>
</feature>
<dbReference type="Proteomes" id="UP000004095">
    <property type="component" value="Unassembled WGS sequence"/>
</dbReference>
<dbReference type="AlphaFoldDB" id="A1ZCS0"/>
<evidence type="ECO:0000256" key="3">
    <source>
        <dbReference type="SAM" id="SignalP"/>
    </source>
</evidence>
<gene>
    <name evidence="4" type="ORF">M23134_02101</name>
</gene>
<keyword evidence="2" id="KW-1133">Transmembrane helix</keyword>
<feature type="transmembrane region" description="Helical" evidence="2">
    <location>
        <begin position="210"/>
        <end position="227"/>
    </location>
</feature>